<evidence type="ECO:0000256" key="1">
    <source>
        <dbReference type="ARBA" id="ARBA00022729"/>
    </source>
</evidence>
<dbReference type="GO" id="GO:0005576">
    <property type="term" value="C:extracellular region"/>
    <property type="evidence" value="ECO:0007669"/>
    <property type="project" value="UniProtKB-ARBA"/>
</dbReference>
<organism evidence="6 7">
    <name type="scientific">Cardamine amara subsp. amara</name>
    <dbReference type="NCBI Taxonomy" id="228776"/>
    <lineage>
        <taxon>Eukaryota</taxon>
        <taxon>Viridiplantae</taxon>
        <taxon>Streptophyta</taxon>
        <taxon>Embryophyta</taxon>
        <taxon>Tracheophyta</taxon>
        <taxon>Spermatophyta</taxon>
        <taxon>Magnoliopsida</taxon>
        <taxon>eudicotyledons</taxon>
        <taxon>Gunneridae</taxon>
        <taxon>Pentapetalae</taxon>
        <taxon>rosids</taxon>
        <taxon>malvids</taxon>
        <taxon>Brassicales</taxon>
        <taxon>Brassicaceae</taxon>
        <taxon>Cardamineae</taxon>
        <taxon>Cardamine</taxon>
    </lineage>
</organism>
<gene>
    <name evidence="6" type="ORF">V5N11_028795</name>
</gene>
<dbReference type="SUPFAM" id="SSF101148">
    <property type="entry name" value="Plant invertase/pectin methylesterase inhibitor"/>
    <property type="match status" value="1"/>
</dbReference>
<evidence type="ECO:0000259" key="5">
    <source>
        <dbReference type="SMART" id="SM00856"/>
    </source>
</evidence>
<keyword evidence="1 4" id="KW-0732">Signal</keyword>
<dbReference type="PANTHER" id="PTHR31890:SF23">
    <property type="entry name" value="PECTINESTERASE INHIBITOR DOMAIN-CONTAINING PROTEIN"/>
    <property type="match status" value="1"/>
</dbReference>
<dbReference type="SMART" id="SM00856">
    <property type="entry name" value="PMEI"/>
    <property type="match status" value="1"/>
</dbReference>
<dbReference type="EMBL" id="JBANAX010000423">
    <property type="protein sequence ID" value="KAL1209265.1"/>
    <property type="molecule type" value="Genomic_DNA"/>
</dbReference>
<dbReference type="Proteomes" id="UP001558713">
    <property type="component" value="Unassembled WGS sequence"/>
</dbReference>
<dbReference type="Pfam" id="PF04043">
    <property type="entry name" value="PMEI"/>
    <property type="match status" value="1"/>
</dbReference>
<dbReference type="FunFam" id="1.20.140.40:FF:000002">
    <property type="entry name" value="Putative invertase inhibitor"/>
    <property type="match status" value="1"/>
</dbReference>
<dbReference type="AlphaFoldDB" id="A0ABD1B5I5"/>
<evidence type="ECO:0000313" key="7">
    <source>
        <dbReference type="Proteomes" id="UP001558713"/>
    </source>
</evidence>
<protein>
    <submittedName>
        <fullName evidence="6">Pectinesterase inhibitor 12</fullName>
    </submittedName>
</protein>
<evidence type="ECO:0000256" key="3">
    <source>
        <dbReference type="ARBA" id="ARBA00038471"/>
    </source>
</evidence>
<proteinExistence type="inferred from homology"/>
<dbReference type="InterPro" id="IPR035513">
    <property type="entry name" value="Invertase/methylesterase_inhib"/>
</dbReference>
<feature type="domain" description="Pectinesterase inhibitor" evidence="5">
    <location>
        <begin position="22"/>
        <end position="176"/>
    </location>
</feature>
<name>A0ABD1B5I5_CARAN</name>
<feature type="signal peptide" evidence="4">
    <location>
        <begin position="1"/>
        <end position="18"/>
    </location>
</feature>
<evidence type="ECO:0000256" key="4">
    <source>
        <dbReference type="SAM" id="SignalP"/>
    </source>
</evidence>
<dbReference type="NCBIfam" id="TIGR01614">
    <property type="entry name" value="PME_inhib"/>
    <property type="match status" value="1"/>
</dbReference>
<accession>A0ABD1B5I5</accession>
<evidence type="ECO:0000313" key="6">
    <source>
        <dbReference type="EMBL" id="KAL1209265.1"/>
    </source>
</evidence>
<keyword evidence="2" id="KW-1015">Disulfide bond</keyword>
<dbReference type="CDD" id="cd15795">
    <property type="entry name" value="PMEI-Pla_a_1_like"/>
    <property type="match status" value="1"/>
</dbReference>
<dbReference type="InterPro" id="IPR034088">
    <property type="entry name" value="Pla_a_1-like"/>
</dbReference>
<keyword evidence="7" id="KW-1185">Reference proteome</keyword>
<evidence type="ECO:0000256" key="2">
    <source>
        <dbReference type="ARBA" id="ARBA00023157"/>
    </source>
</evidence>
<dbReference type="Gene3D" id="1.20.140.40">
    <property type="entry name" value="Invertase/pectin methylesterase inhibitor family protein"/>
    <property type="match status" value="1"/>
</dbReference>
<sequence>MKFLICLVFLFLISNGFTAKRDANSLIQKYCKQSSKNLETYFYEFCIAALKENHESQKVRNNKEITELGTKNAIANLTKVKSIVEKIVNERKYKSRLSAKLLQDCLKLYYRGYNDLTSGLKYIKVRDSLNFSFSLANAKIAPRMCDMGFNGENKQISPVKKENDVLYDMINIPYNFDLNRFT</sequence>
<dbReference type="PANTHER" id="PTHR31890">
    <property type="entry name" value="PLANT INVERTASE/PECTIN METHYLESTERASE INHIBITOR SUPERFAMILY PROTEIN"/>
    <property type="match status" value="1"/>
</dbReference>
<feature type="chain" id="PRO_5044877963" evidence="4">
    <location>
        <begin position="19"/>
        <end position="182"/>
    </location>
</feature>
<comment type="caution">
    <text evidence="6">The sequence shown here is derived from an EMBL/GenBank/DDBJ whole genome shotgun (WGS) entry which is preliminary data.</text>
</comment>
<comment type="similarity">
    <text evidence="3">Belongs to the PMEI family.</text>
</comment>
<dbReference type="InterPro" id="IPR006501">
    <property type="entry name" value="Pectinesterase_inhib_dom"/>
</dbReference>
<reference evidence="6 7" key="1">
    <citation type="submission" date="2024-04" db="EMBL/GenBank/DDBJ databases">
        <title>Genome assembly C_amara_ONT_v2.</title>
        <authorList>
            <person name="Yant L."/>
            <person name="Moore C."/>
            <person name="Slenker M."/>
        </authorList>
    </citation>
    <scope>NUCLEOTIDE SEQUENCE [LARGE SCALE GENOMIC DNA]</scope>
    <source>
        <tissue evidence="6">Leaf</tissue>
    </source>
</reference>